<proteinExistence type="predicted"/>
<protein>
    <submittedName>
        <fullName evidence="3">Iron-regulated protein</fullName>
    </submittedName>
</protein>
<dbReference type="InterPro" id="IPR001478">
    <property type="entry name" value="PDZ"/>
</dbReference>
<dbReference type="Gene3D" id="2.30.42.10">
    <property type="match status" value="1"/>
</dbReference>
<dbReference type="Gene3D" id="3.40.50.11550">
    <property type="match status" value="1"/>
</dbReference>
<feature type="domain" description="PDZ" evidence="2">
    <location>
        <begin position="308"/>
        <end position="380"/>
    </location>
</feature>
<keyword evidence="1" id="KW-0732">Signal</keyword>
<evidence type="ECO:0000313" key="4">
    <source>
        <dbReference type="Proteomes" id="UP001205843"/>
    </source>
</evidence>
<reference evidence="3" key="1">
    <citation type="submission" date="2022-03" db="EMBL/GenBank/DDBJ databases">
        <title>Genomic Encyclopedia of Type Strains, Phase III (KMG-III): the genomes of soil and plant-associated and newly described type strains.</title>
        <authorList>
            <person name="Whitman W."/>
        </authorList>
    </citation>
    <scope>NUCLEOTIDE SEQUENCE</scope>
    <source>
        <strain evidence="3">ANL 6-2</strain>
    </source>
</reference>
<dbReference type="Proteomes" id="UP001205843">
    <property type="component" value="Unassembled WGS sequence"/>
</dbReference>
<keyword evidence="4" id="KW-1185">Reference proteome</keyword>
<feature type="signal peptide" evidence="1">
    <location>
        <begin position="1"/>
        <end position="22"/>
    </location>
</feature>
<feature type="chain" id="PRO_5042078293" evidence="1">
    <location>
        <begin position="23"/>
        <end position="393"/>
    </location>
</feature>
<dbReference type="EMBL" id="JALJXV010000005">
    <property type="protein sequence ID" value="MCP1675272.1"/>
    <property type="molecule type" value="Genomic_DNA"/>
</dbReference>
<evidence type="ECO:0000313" key="3">
    <source>
        <dbReference type="EMBL" id="MCP1675272.1"/>
    </source>
</evidence>
<evidence type="ECO:0000256" key="1">
    <source>
        <dbReference type="SAM" id="SignalP"/>
    </source>
</evidence>
<organism evidence="3 4">
    <name type="scientific">Natronocella acetinitrilica</name>
    <dbReference type="NCBI Taxonomy" id="414046"/>
    <lineage>
        <taxon>Bacteria</taxon>
        <taxon>Pseudomonadati</taxon>
        <taxon>Pseudomonadota</taxon>
        <taxon>Gammaproteobacteria</taxon>
        <taxon>Chromatiales</taxon>
        <taxon>Ectothiorhodospiraceae</taxon>
        <taxon>Natronocella</taxon>
    </lineage>
</organism>
<gene>
    <name evidence="3" type="ORF">J2T57_002420</name>
</gene>
<dbReference type="AlphaFoldDB" id="A0AAE3G4K7"/>
<dbReference type="SUPFAM" id="SSF159501">
    <property type="entry name" value="EreA/ChaN-like"/>
    <property type="match status" value="1"/>
</dbReference>
<accession>A0AAE3G4K7</accession>
<dbReference type="PROSITE" id="PS50106">
    <property type="entry name" value="PDZ"/>
    <property type="match status" value="1"/>
</dbReference>
<sequence length="393" mass="42815">MSPARRLLEVMLLAAAALAAGACSSLPTAHDETPRTLACPAPGQWTVPGQAEPVNLPAVLDQTGNAQVILLGEFHDSEEDHRWQLHTLAALHGRHPDLEIGLEMLPASRQPVLDRWLAGELDDAALLDEADWFSVWGYPSRLYLPVLQFARMHQRPLHALNAEGETVRRVSREGWDALEDTDLEQVGPPAEIPQAYRDRLSAQLDNHPMPPGMDRDDYLEMFIRGQSVWDRAMAERLADAVQSADGPVVALIGRGHLDYGHGVPHQLRDLGIQRIATLLPMRDDDCPADGPPIADALFGVDGGMLDTRSSAMRLGISLQESGEGLVVSNVMEGGTGDAAGLKPGDHLRRAGGRTLHRQQDLLAMLDRQQPGTALILVIDRDGETRTIAVPHPQ</sequence>
<dbReference type="InterPro" id="IPR007314">
    <property type="entry name" value="Cofac_haem-bd_dom"/>
</dbReference>
<comment type="caution">
    <text evidence="3">The sequence shown here is derived from an EMBL/GenBank/DDBJ whole genome shotgun (WGS) entry which is preliminary data.</text>
</comment>
<evidence type="ECO:0000259" key="2">
    <source>
        <dbReference type="PROSITE" id="PS50106"/>
    </source>
</evidence>
<dbReference type="RefSeq" id="WP_253478468.1">
    <property type="nucleotide sequence ID" value="NZ_JALJXV010000005.1"/>
</dbReference>
<name>A0AAE3G4K7_9GAMM</name>
<dbReference type="SUPFAM" id="SSF50156">
    <property type="entry name" value="PDZ domain-like"/>
    <property type="match status" value="1"/>
</dbReference>
<dbReference type="SMART" id="SM00228">
    <property type="entry name" value="PDZ"/>
    <property type="match status" value="1"/>
</dbReference>
<dbReference type="Pfam" id="PF13180">
    <property type="entry name" value="PDZ_2"/>
    <property type="match status" value="1"/>
</dbReference>
<dbReference type="Pfam" id="PF04187">
    <property type="entry name" value="Cofac_haem_bdg"/>
    <property type="match status" value="1"/>
</dbReference>
<dbReference type="InterPro" id="IPR036034">
    <property type="entry name" value="PDZ_sf"/>
</dbReference>
<dbReference type="PROSITE" id="PS51257">
    <property type="entry name" value="PROKAR_LIPOPROTEIN"/>
    <property type="match status" value="1"/>
</dbReference>
<dbReference type="CDD" id="cd14727">
    <property type="entry name" value="ChanN-like"/>
    <property type="match status" value="1"/>
</dbReference>